<accession>A0A3G5A955</accession>
<proteinExistence type="inferred from homology"/>
<comment type="similarity">
    <text evidence="2">Belongs to the small GTPase superfamily. Rab family.</text>
</comment>
<reference evidence="3" key="1">
    <citation type="submission" date="2018-10" db="EMBL/GenBank/DDBJ databases">
        <title>Hidden diversity of soil giant viruses.</title>
        <authorList>
            <person name="Schulz F."/>
            <person name="Alteio L."/>
            <person name="Goudeau D."/>
            <person name="Ryan E.M."/>
            <person name="Malmstrom R.R."/>
            <person name="Blanchard J."/>
            <person name="Woyke T."/>
        </authorList>
    </citation>
    <scope>NUCLEOTIDE SEQUENCE</scope>
    <source>
        <strain evidence="3">HAV1</strain>
    </source>
</reference>
<organism evidence="3">
    <name type="scientific">Harvfovirus sp</name>
    <dbReference type="NCBI Taxonomy" id="2487768"/>
    <lineage>
        <taxon>Viruses</taxon>
        <taxon>Varidnaviria</taxon>
        <taxon>Bamfordvirae</taxon>
        <taxon>Nucleocytoviricota</taxon>
        <taxon>Megaviricetes</taxon>
        <taxon>Imitervirales</taxon>
        <taxon>Mimiviridae</taxon>
        <taxon>Klosneuvirinae</taxon>
    </lineage>
</organism>
<sequence>MSKSKRQYYDHLYKIVVIGVADVGKTSLTRVFCGDDFRVTEVATVQRELFTTYMKRGKKSIKIDIYDTAGSERYASLTRSYLRAASGILLVYSVNNPKSLLQSINLYKKIKDDDPDFKPSIILVGSKSDLDVKITGGDIMDAKRQVNNISHVITSAKTGENLEYIFEALIDDILANDLKLASSYKKLGTTDGGETSMKETNESKCCVIL</sequence>
<evidence type="ECO:0000256" key="1">
    <source>
        <dbReference type="ARBA" id="ARBA00004112"/>
    </source>
</evidence>
<dbReference type="GO" id="GO:0005525">
    <property type="term" value="F:GTP binding"/>
    <property type="evidence" value="ECO:0007669"/>
    <property type="project" value="InterPro"/>
</dbReference>
<protein>
    <submittedName>
        <fullName evidence="3">Uncharacterized protein</fullName>
    </submittedName>
</protein>
<dbReference type="CDD" id="cd00154">
    <property type="entry name" value="Rab"/>
    <property type="match status" value="1"/>
</dbReference>
<gene>
    <name evidence="3" type="ORF">Harvfovirus74_2</name>
</gene>
<dbReference type="GO" id="GO:0020002">
    <property type="term" value="C:host cell plasma membrane"/>
    <property type="evidence" value="ECO:0007669"/>
    <property type="project" value="UniProtKB-SubCell"/>
</dbReference>
<dbReference type="Gene3D" id="3.40.50.300">
    <property type="entry name" value="P-loop containing nucleotide triphosphate hydrolases"/>
    <property type="match status" value="1"/>
</dbReference>
<dbReference type="EMBL" id="MK072316">
    <property type="protein sequence ID" value="AYV81889.1"/>
    <property type="molecule type" value="Genomic_DNA"/>
</dbReference>
<dbReference type="PANTHER" id="PTHR47979">
    <property type="entry name" value="DRAB11-RELATED"/>
    <property type="match status" value="1"/>
</dbReference>
<evidence type="ECO:0000313" key="3">
    <source>
        <dbReference type="EMBL" id="AYV81889.1"/>
    </source>
</evidence>
<dbReference type="PROSITE" id="PS51421">
    <property type="entry name" value="RAS"/>
    <property type="match status" value="1"/>
</dbReference>
<dbReference type="InterPro" id="IPR050209">
    <property type="entry name" value="Rab_GTPases_membrane_traffic"/>
</dbReference>
<dbReference type="InterPro" id="IPR027417">
    <property type="entry name" value="P-loop_NTPase"/>
</dbReference>
<dbReference type="SMART" id="SM00175">
    <property type="entry name" value="RAB"/>
    <property type="match status" value="1"/>
</dbReference>
<dbReference type="GO" id="GO:0003924">
    <property type="term" value="F:GTPase activity"/>
    <property type="evidence" value="ECO:0007669"/>
    <property type="project" value="InterPro"/>
</dbReference>
<dbReference type="PRINTS" id="PR00449">
    <property type="entry name" value="RASTRNSFRMNG"/>
</dbReference>
<dbReference type="InterPro" id="IPR005225">
    <property type="entry name" value="Small_GTP-bd"/>
</dbReference>
<dbReference type="PROSITE" id="PS51419">
    <property type="entry name" value="RAB"/>
    <property type="match status" value="1"/>
</dbReference>
<dbReference type="Pfam" id="PF00071">
    <property type="entry name" value="Ras"/>
    <property type="match status" value="1"/>
</dbReference>
<name>A0A3G5A955_9VIRU</name>
<dbReference type="NCBIfam" id="TIGR00231">
    <property type="entry name" value="small_GTP"/>
    <property type="match status" value="1"/>
</dbReference>
<dbReference type="InterPro" id="IPR001806">
    <property type="entry name" value="Small_GTPase"/>
</dbReference>
<evidence type="ECO:0000256" key="2">
    <source>
        <dbReference type="ARBA" id="ARBA00006270"/>
    </source>
</evidence>
<comment type="subcellular location">
    <subcellularLocation>
        <location evidence="1">Host cell membrane</location>
        <topology evidence="1">Lipid-anchor</topology>
        <orientation evidence="1">Cytoplasmic side</orientation>
    </subcellularLocation>
</comment>
<dbReference type="SUPFAM" id="SSF52540">
    <property type="entry name" value="P-loop containing nucleoside triphosphate hydrolases"/>
    <property type="match status" value="1"/>
</dbReference>
<dbReference type="SMART" id="SM00174">
    <property type="entry name" value="RHO"/>
    <property type="match status" value="1"/>
</dbReference>
<dbReference type="FunFam" id="3.40.50.300:FF:001447">
    <property type="entry name" value="Ras-related protein Rab-1B"/>
    <property type="match status" value="1"/>
</dbReference>
<dbReference type="SMART" id="SM00173">
    <property type="entry name" value="RAS"/>
    <property type="match status" value="1"/>
</dbReference>